<dbReference type="RefSeq" id="WP_123208158.1">
    <property type="nucleotide sequence ID" value="NZ_JBHTHO010000006.1"/>
</dbReference>
<keyword evidence="6 9" id="KW-0547">Nucleotide-binding</keyword>
<dbReference type="AlphaFoldDB" id="A0A3N0B3G4"/>
<comment type="subcellular location">
    <subcellularLocation>
        <location evidence="1 9 10">Cytoplasm</location>
    </subcellularLocation>
</comment>
<evidence type="ECO:0000256" key="10">
    <source>
        <dbReference type="RuleBase" id="RU003664"/>
    </source>
</evidence>
<dbReference type="Proteomes" id="UP000269591">
    <property type="component" value="Unassembled WGS sequence"/>
</dbReference>
<dbReference type="OrthoDB" id="9809796at2"/>
<dbReference type="EMBL" id="QIBX01000002">
    <property type="protein sequence ID" value="RNL41460.1"/>
    <property type="molecule type" value="Genomic_DNA"/>
</dbReference>
<evidence type="ECO:0000313" key="14">
    <source>
        <dbReference type="Proteomes" id="UP000269591"/>
    </source>
</evidence>
<dbReference type="Pfam" id="PF02875">
    <property type="entry name" value="Mur_ligase_C"/>
    <property type="match status" value="1"/>
</dbReference>
<evidence type="ECO:0000313" key="13">
    <source>
        <dbReference type="EMBL" id="RNL41460.1"/>
    </source>
</evidence>
<dbReference type="InterPro" id="IPR013221">
    <property type="entry name" value="Mur_ligase_cen"/>
</dbReference>
<evidence type="ECO:0000256" key="8">
    <source>
        <dbReference type="ARBA" id="ARBA00023306"/>
    </source>
</evidence>
<evidence type="ECO:0000256" key="6">
    <source>
        <dbReference type="ARBA" id="ARBA00022741"/>
    </source>
</evidence>
<dbReference type="GO" id="GO:0008360">
    <property type="term" value="P:regulation of cell shape"/>
    <property type="evidence" value="ECO:0007669"/>
    <property type="project" value="UniProtKB-KW"/>
</dbReference>
<feature type="binding site" evidence="9">
    <location>
        <begin position="132"/>
        <end position="138"/>
    </location>
    <ligand>
        <name>ATP</name>
        <dbReference type="ChEBI" id="CHEBI:30616"/>
    </ligand>
</feature>
<evidence type="ECO:0000256" key="3">
    <source>
        <dbReference type="ARBA" id="ARBA00022490"/>
    </source>
</evidence>
<keyword evidence="14" id="KW-1185">Reference proteome</keyword>
<dbReference type="GO" id="GO:0004326">
    <property type="term" value="F:tetrahydrofolylpolyglutamate synthase activity"/>
    <property type="evidence" value="ECO:0007669"/>
    <property type="project" value="InterPro"/>
</dbReference>
<keyword evidence="9 10" id="KW-0133">Cell shape</keyword>
<evidence type="ECO:0000259" key="11">
    <source>
        <dbReference type="Pfam" id="PF02875"/>
    </source>
</evidence>
<protein>
    <recommendedName>
        <fullName evidence="9 10">UDP-N-acetylmuramoylalanine--D-glutamate ligase</fullName>
        <ecNumber evidence="9 10">6.3.2.9</ecNumber>
    </recommendedName>
    <alternativeName>
        <fullName evidence="9">D-glutamic acid-adding enzyme</fullName>
    </alternativeName>
    <alternativeName>
        <fullName evidence="9">UDP-N-acetylmuramoyl-L-alanyl-D-glutamate synthetase</fullName>
    </alternativeName>
</protein>
<dbReference type="GO" id="GO:0071555">
    <property type="term" value="P:cell wall organization"/>
    <property type="evidence" value="ECO:0007669"/>
    <property type="project" value="UniProtKB-KW"/>
</dbReference>
<dbReference type="GO" id="GO:0008764">
    <property type="term" value="F:UDP-N-acetylmuramoylalanine-D-glutamate ligase activity"/>
    <property type="evidence" value="ECO:0007669"/>
    <property type="project" value="UniProtKB-UniRule"/>
</dbReference>
<dbReference type="Gene3D" id="3.40.1190.10">
    <property type="entry name" value="Mur-like, catalytic domain"/>
    <property type="match status" value="1"/>
</dbReference>
<gene>
    <name evidence="9 13" type="primary">murD</name>
    <name evidence="13" type="ORF">DMP06_02455</name>
</gene>
<dbReference type="GO" id="GO:0005524">
    <property type="term" value="F:ATP binding"/>
    <property type="evidence" value="ECO:0007669"/>
    <property type="project" value="UniProtKB-UniRule"/>
</dbReference>
<sequence length="476" mass="51018">MTGEMIEGRKRAAKSLGDVLILGLGKSGRAAARYCLESRHLGEDVKSLTIAAGEQTQGALEFAQYCESRGAKVYFDLYTFEGHYDLCIASPGISQFSRFYENAAAASDEVISEVEFAWRESAQDSCWLAITGTNGKTTTTSLTTHILEAASARVEAVGNIGNTCIEAVAQGKSDVYVAETSSFQLASCVHFAPRAAVLLNITPDHLYWHMTYENYAQAKASVFANMDASCLAIVNVDDAGVQEVLPQIRETGARVCEVSLEDSGAAWAAFCKNGILTVRRGGEEFSLVHRDGLAIKGDHNVINALCAVAAAMEAGAGVDAVREGLRSFRPLEHRLEPCGQIDGVTFVNDSKATNVDATLKALSAYPHGRAVFLLGGHDKGTDLGELVEAAQDTCRAVVCFGAAGERFMKAFEGSALEHIQAAHMEDALDAAIAIAQPGDTVVLSPACSSFDEFDSFEHRGRVFKHLVAFRAQRAQR</sequence>
<reference evidence="14" key="1">
    <citation type="submission" date="2018-05" db="EMBL/GenBank/DDBJ databases">
        <title>Genome Sequencing of selected type strains of the family Eggerthellaceae.</title>
        <authorList>
            <person name="Danylec N."/>
            <person name="Stoll D.A."/>
            <person name="Doetsch A."/>
            <person name="Huch M."/>
        </authorList>
    </citation>
    <scope>NUCLEOTIDE SEQUENCE [LARGE SCALE GENOMIC DNA]</scope>
    <source>
        <strain evidence="14">DSM 24851</strain>
    </source>
</reference>
<dbReference type="GO" id="GO:0005737">
    <property type="term" value="C:cytoplasm"/>
    <property type="evidence" value="ECO:0007669"/>
    <property type="project" value="UniProtKB-SubCell"/>
</dbReference>
<comment type="similarity">
    <text evidence="9">Belongs to the MurCDEF family.</text>
</comment>
<organism evidence="13 14">
    <name type="scientific">Slackia equolifaciens</name>
    <dbReference type="NCBI Taxonomy" id="498718"/>
    <lineage>
        <taxon>Bacteria</taxon>
        <taxon>Bacillati</taxon>
        <taxon>Actinomycetota</taxon>
        <taxon>Coriobacteriia</taxon>
        <taxon>Eggerthellales</taxon>
        <taxon>Eggerthellaceae</taxon>
        <taxon>Slackia</taxon>
    </lineage>
</organism>
<evidence type="ECO:0000256" key="5">
    <source>
        <dbReference type="ARBA" id="ARBA00022618"/>
    </source>
</evidence>
<comment type="caution">
    <text evidence="13">The sequence shown here is derived from an EMBL/GenBank/DDBJ whole genome shotgun (WGS) entry which is preliminary data.</text>
</comment>
<dbReference type="PANTHER" id="PTHR43692">
    <property type="entry name" value="UDP-N-ACETYLMURAMOYLALANINE--D-GLUTAMATE LIGASE"/>
    <property type="match status" value="1"/>
</dbReference>
<keyword evidence="5 9" id="KW-0132">Cell division</keyword>
<evidence type="ECO:0000256" key="2">
    <source>
        <dbReference type="ARBA" id="ARBA00004752"/>
    </source>
</evidence>
<dbReference type="GO" id="GO:0051301">
    <property type="term" value="P:cell division"/>
    <property type="evidence" value="ECO:0007669"/>
    <property type="project" value="UniProtKB-KW"/>
</dbReference>
<dbReference type="Gene3D" id="3.90.190.20">
    <property type="entry name" value="Mur ligase, C-terminal domain"/>
    <property type="match status" value="1"/>
</dbReference>
<keyword evidence="3 9" id="KW-0963">Cytoplasm</keyword>
<keyword evidence="9 10" id="KW-0961">Cell wall biogenesis/degradation</keyword>
<comment type="catalytic activity">
    <reaction evidence="9 10">
        <text>UDP-N-acetyl-alpha-D-muramoyl-L-alanine + D-glutamate + ATP = UDP-N-acetyl-alpha-D-muramoyl-L-alanyl-D-glutamate + ADP + phosphate + H(+)</text>
        <dbReference type="Rhea" id="RHEA:16429"/>
        <dbReference type="ChEBI" id="CHEBI:15378"/>
        <dbReference type="ChEBI" id="CHEBI:29986"/>
        <dbReference type="ChEBI" id="CHEBI:30616"/>
        <dbReference type="ChEBI" id="CHEBI:43474"/>
        <dbReference type="ChEBI" id="CHEBI:83898"/>
        <dbReference type="ChEBI" id="CHEBI:83900"/>
        <dbReference type="ChEBI" id="CHEBI:456216"/>
        <dbReference type="EC" id="6.3.2.9"/>
    </reaction>
</comment>
<evidence type="ECO:0000256" key="9">
    <source>
        <dbReference type="HAMAP-Rule" id="MF_00639"/>
    </source>
</evidence>
<dbReference type="InterPro" id="IPR004101">
    <property type="entry name" value="Mur_ligase_C"/>
</dbReference>
<evidence type="ECO:0000256" key="1">
    <source>
        <dbReference type="ARBA" id="ARBA00004496"/>
    </source>
</evidence>
<evidence type="ECO:0000259" key="12">
    <source>
        <dbReference type="Pfam" id="PF08245"/>
    </source>
</evidence>
<keyword evidence="8 9" id="KW-0131">Cell cycle</keyword>
<feature type="domain" description="Mur ligase C-terminal" evidence="11">
    <location>
        <begin position="333"/>
        <end position="447"/>
    </location>
</feature>
<comment type="pathway">
    <text evidence="2 9 10">Cell wall biogenesis; peptidoglycan biosynthesis.</text>
</comment>
<dbReference type="InterPro" id="IPR036615">
    <property type="entry name" value="Mur_ligase_C_dom_sf"/>
</dbReference>
<dbReference type="UniPathway" id="UPA00219"/>
<dbReference type="NCBIfam" id="TIGR01087">
    <property type="entry name" value="murD"/>
    <property type="match status" value="1"/>
</dbReference>
<comment type="function">
    <text evidence="9 10">Cell wall formation. Catalyzes the addition of glutamate to the nucleotide precursor UDP-N-acetylmuramoyl-L-alanine (UMA).</text>
</comment>
<keyword evidence="9 10" id="KW-0573">Peptidoglycan synthesis</keyword>
<feature type="domain" description="Mur ligase central" evidence="12">
    <location>
        <begin position="130"/>
        <end position="311"/>
    </location>
</feature>
<dbReference type="PANTHER" id="PTHR43692:SF1">
    <property type="entry name" value="UDP-N-ACETYLMURAMOYLALANINE--D-GLUTAMATE LIGASE"/>
    <property type="match status" value="1"/>
</dbReference>
<evidence type="ECO:0000256" key="4">
    <source>
        <dbReference type="ARBA" id="ARBA00022598"/>
    </source>
</evidence>
<dbReference type="SUPFAM" id="SSF53244">
    <property type="entry name" value="MurD-like peptide ligases, peptide-binding domain"/>
    <property type="match status" value="1"/>
</dbReference>
<evidence type="ECO:0000256" key="7">
    <source>
        <dbReference type="ARBA" id="ARBA00022840"/>
    </source>
</evidence>
<dbReference type="PROSITE" id="PS01011">
    <property type="entry name" value="FOLYLPOLYGLU_SYNT_1"/>
    <property type="match status" value="1"/>
</dbReference>
<dbReference type="EC" id="6.3.2.9" evidence="9 10"/>
<accession>A0A3N0B3G4</accession>
<dbReference type="Pfam" id="PF08245">
    <property type="entry name" value="Mur_ligase_M"/>
    <property type="match status" value="1"/>
</dbReference>
<dbReference type="InterPro" id="IPR036565">
    <property type="entry name" value="Mur-like_cat_sf"/>
</dbReference>
<name>A0A3N0B3G4_9ACTN</name>
<dbReference type="HAMAP" id="MF_00639">
    <property type="entry name" value="MurD"/>
    <property type="match status" value="1"/>
</dbReference>
<dbReference type="InterPro" id="IPR018109">
    <property type="entry name" value="Folylpolyglutamate_synth_CS"/>
</dbReference>
<keyword evidence="7 9" id="KW-0067">ATP-binding</keyword>
<dbReference type="InterPro" id="IPR005762">
    <property type="entry name" value="MurD"/>
</dbReference>
<keyword evidence="4 9" id="KW-0436">Ligase</keyword>
<dbReference type="Gene3D" id="3.40.50.720">
    <property type="entry name" value="NAD(P)-binding Rossmann-like Domain"/>
    <property type="match status" value="1"/>
</dbReference>
<dbReference type="GO" id="GO:0009252">
    <property type="term" value="P:peptidoglycan biosynthetic process"/>
    <property type="evidence" value="ECO:0007669"/>
    <property type="project" value="UniProtKB-UniRule"/>
</dbReference>
<dbReference type="SUPFAM" id="SSF53623">
    <property type="entry name" value="MurD-like peptide ligases, catalytic domain"/>
    <property type="match status" value="1"/>
</dbReference>
<proteinExistence type="inferred from homology"/>